<organism evidence="3 4">
    <name type="scientific">Halovibrio variabilis</name>
    <dbReference type="NCBI Taxonomy" id="31910"/>
    <lineage>
        <taxon>Bacteria</taxon>
        <taxon>Pseudomonadati</taxon>
        <taxon>Pseudomonadota</taxon>
        <taxon>Gammaproteobacteria</taxon>
        <taxon>Oceanospirillales</taxon>
        <taxon>Halomonadaceae</taxon>
        <taxon>Halovibrio</taxon>
    </lineage>
</organism>
<proteinExistence type="predicted"/>
<evidence type="ECO:0000313" key="4">
    <source>
        <dbReference type="Proteomes" id="UP000321303"/>
    </source>
</evidence>
<name>A0A511URE5_9GAMM</name>
<feature type="transmembrane region" description="Helical" evidence="1">
    <location>
        <begin position="81"/>
        <end position="99"/>
    </location>
</feature>
<dbReference type="InterPro" id="IPR011623">
    <property type="entry name" value="7TMR_DISM_rcpt_extracell_dom1"/>
</dbReference>
<evidence type="ECO:0000259" key="2">
    <source>
        <dbReference type="Pfam" id="PF07695"/>
    </source>
</evidence>
<feature type="transmembrane region" description="Helical" evidence="1">
    <location>
        <begin position="12"/>
        <end position="30"/>
    </location>
</feature>
<keyword evidence="1" id="KW-0472">Membrane</keyword>
<dbReference type="EMBL" id="BJXV01000017">
    <property type="protein sequence ID" value="GEN29150.1"/>
    <property type="molecule type" value="Genomic_DNA"/>
</dbReference>
<keyword evidence="1" id="KW-0812">Transmembrane</keyword>
<comment type="caution">
    <text evidence="3">The sequence shown here is derived from an EMBL/GenBank/DDBJ whole genome shotgun (WGS) entry which is preliminary data.</text>
</comment>
<accession>A0A511URE5</accession>
<keyword evidence="1" id="KW-1133">Transmembrane helix</keyword>
<feature type="transmembrane region" description="Helical" evidence="1">
    <location>
        <begin position="50"/>
        <end position="69"/>
    </location>
</feature>
<reference evidence="3 4" key="1">
    <citation type="submission" date="2019-07" db="EMBL/GenBank/DDBJ databases">
        <title>Whole genome shotgun sequence of Halomonas variabilis NBRC 102410.</title>
        <authorList>
            <person name="Hosoyama A."/>
            <person name="Uohara A."/>
            <person name="Ohji S."/>
            <person name="Ichikawa N."/>
        </authorList>
    </citation>
    <scope>NUCLEOTIDE SEQUENCE [LARGE SCALE GENOMIC DNA]</scope>
    <source>
        <strain evidence="3 4">NBRC 102410</strain>
    </source>
</reference>
<gene>
    <name evidence="3" type="ORF">HVA01_27960</name>
</gene>
<dbReference type="Pfam" id="PF07695">
    <property type="entry name" value="7TMR-DISM_7TM"/>
    <property type="match status" value="1"/>
</dbReference>
<dbReference type="AlphaFoldDB" id="A0A511URE5"/>
<feature type="domain" description="7TM-DISM receptor extracellular" evidence="2">
    <location>
        <begin position="10"/>
        <end position="101"/>
    </location>
</feature>
<keyword evidence="4" id="KW-1185">Reference proteome</keyword>
<sequence>MGRRKTDYTQTVFLYYALFTLGFTVAILTFNGAGTLMFWSALGDNTSRLVAIGFTFASTMATFFDQSFLDTQTYAPRWHRVLSYFRIYCLLALIATLVLPNPTRPAAYGRHWFYGGAVNAGLRPLRLVEADTQRPALCRGVVAFPGRGWRVCVA</sequence>
<evidence type="ECO:0000256" key="1">
    <source>
        <dbReference type="SAM" id="Phobius"/>
    </source>
</evidence>
<protein>
    <recommendedName>
        <fullName evidence="2">7TM-DISM receptor extracellular domain-containing protein</fullName>
    </recommendedName>
</protein>
<dbReference type="Proteomes" id="UP000321303">
    <property type="component" value="Unassembled WGS sequence"/>
</dbReference>
<evidence type="ECO:0000313" key="3">
    <source>
        <dbReference type="EMBL" id="GEN29150.1"/>
    </source>
</evidence>